<protein>
    <submittedName>
        <fullName evidence="2">Uncharacterized protein</fullName>
    </submittedName>
</protein>
<organism evidence="2 3">
    <name type="scientific">Plasmodium malariae</name>
    <dbReference type="NCBI Taxonomy" id="5858"/>
    <lineage>
        <taxon>Eukaryota</taxon>
        <taxon>Sar</taxon>
        <taxon>Alveolata</taxon>
        <taxon>Apicomplexa</taxon>
        <taxon>Aconoidasida</taxon>
        <taxon>Haemosporida</taxon>
        <taxon>Plasmodiidae</taxon>
        <taxon>Plasmodium</taxon>
        <taxon>Plasmodium (Plasmodium)</taxon>
    </lineage>
</organism>
<dbReference type="VEuPathDB" id="PlasmoDB:PmUG01_03034300"/>
<feature type="region of interest" description="Disordered" evidence="1">
    <location>
        <begin position="63"/>
        <end position="83"/>
    </location>
</feature>
<feature type="compositionally biased region" description="Polar residues" evidence="1">
    <location>
        <begin position="130"/>
        <end position="141"/>
    </location>
</feature>
<gene>
    <name evidence="2" type="ORF">PMALA_081230</name>
</gene>
<name>A0A1A8XBU0_PLAMA</name>
<dbReference type="Proteomes" id="UP000078597">
    <property type="component" value="Unassembled WGS sequence"/>
</dbReference>
<evidence type="ECO:0000313" key="3">
    <source>
        <dbReference type="Proteomes" id="UP000078597"/>
    </source>
</evidence>
<dbReference type="AlphaFoldDB" id="A0A1A8XBU0"/>
<evidence type="ECO:0000256" key="1">
    <source>
        <dbReference type="SAM" id="MobiDB-lite"/>
    </source>
</evidence>
<dbReference type="EMBL" id="FLQW01006982">
    <property type="protein sequence ID" value="SBT01330.1"/>
    <property type="molecule type" value="Genomic_DNA"/>
</dbReference>
<proteinExistence type="predicted"/>
<feature type="compositionally biased region" description="Polar residues" evidence="1">
    <location>
        <begin position="72"/>
        <end position="83"/>
    </location>
</feature>
<evidence type="ECO:0000313" key="2">
    <source>
        <dbReference type="EMBL" id="SBT01330.1"/>
    </source>
</evidence>
<reference evidence="3" key="1">
    <citation type="submission" date="2016-05" db="EMBL/GenBank/DDBJ databases">
        <authorList>
            <person name="Naeem Raeece"/>
        </authorList>
    </citation>
    <scope>NUCLEOTIDE SEQUENCE [LARGE SCALE GENOMIC DNA]</scope>
</reference>
<sequence>MCIFCKKNVNFCAHNKNQDKYRILFIISKKITVSYIYNKTDRKKISNILRGANIDQVVKQALESEPQEFPSKESSGTQSNTEEIQNILNEQNVFLETSLQLQSKGTLPPYLNAPQDPDPQGSLLHHSPESHQLSPEVSASASGFSNYNEPIKTICTINATYSSIF</sequence>
<feature type="region of interest" description="Disordered" evidence="1">
    <location>
        <begin position="106"/>
        <end position="141"/>
    </location>
</feature>
<accession>A0A1A8XBU0</accession>